<name>Q6IJ16_DROME</name>
<dbReference type="EMBL" id="BK002900">
    <property type="protein sequence ID" value="DAA04405.1"/>
    <property type="molecule type" value="Genomic_DNA"/>
</dbReference>
<reference evidence="2" key="1">
    <citation type="journal article" date="2003" name="Genome Biol.">
        <title>An integrated gene annotation and transcriptional profiling approach towards the full gene content of the Drosophila genome.</title>
        <authorList>
            <person name="Hild M."/>
            <person name="Beckmann B."/>
            <person name="Haas S.A."/>
            <person name="Koch B."/>
            <person name="Solovyev V."/>
            <person name="Busold C."/>
            <person name="Fellenberg K."/>
            <person name="Boutros M."/>
            <person name="Vingron M."/>
            <person name="Sauer F."/>
            <person name="Hoheisel J.D."/>
            <person name="Paro R."/>
        </authorList>
    </citation>
    <scope>NUCLEOTIDE SEQUENCE</scope>
</reference>
<evidence type="ECO:0000256" key="1">
    <source>
        <dbReference type="SAM" id="MobiDB-lite"/>
    </source>
</evidence>
<sequence length="155" mass="17175">MPPMKQSSRKLKSSQSLAPLLPLKSPNSPYTNATPNVQGRGSRRFQGGRESGVGRRESVKGHSQPLQLQLIVNFCHSLEKEMGMGMGMGMVGKDIPKTLLETGAARAVLILVLGPGHRHYHSAIQLRQRSDKQKYCTKNTSWSYSHLYPFTANTK</sequence>
<accession>Q6IJ16</accession>
<feature type="region of interest" description="Disordered" evidence="1">
    <location>
        <begin position="1"/>
        <end position="62"/>
    </location>
</feature>
<protein>
    <submittedName>
        <fullName evidence="2">HDC16133</fullName>
    </submittedName>
</protein>
<dbReference type="AlphaFoldDB" id="Q6IJ16"/>
<proteinExistence type="predicted"/>
<organism evidence="2">
    <name type="scientific">Drosophila melanogaster</name>
    <name type="common">Fruit fly</name>
    <dbReference type="NCBI Taxonomy" id="7227"/>
    <lineage>
        <taxon>Eukaryota</taxon>
        <taxon>Metazoa</taxon>
        <taxon>Ecdysozoa</taxon>
        <taxon>Arthropoda</taxon>
        <taxon>Hexapoda</taxon>
        <taxon>Insecta</taxon>
        <taxon>Pterygota</taxon>
        <taxon>Neoptera</taxon>
        <taxon>Endopterygota</taxon>
        <taxon>Diptera</taxon>
        <taxon>Brachycera</taxon>
        <taxon>Muscomorpha</taxon>
        <taxon>Ephydroidea</taxon>
        <taxon>Drosophilidae</taxon>
        <taxon>Drosophila</taxon>
        <taxon>Sophophora</taxon>
    </lineage>
</organism>
<evidence type="ECO:0000313" key="2">
    <source>
        <dbReference type="EMBL" id="DAA04405.1"/>
    </source>
</evidence>
<gene>
    <name evidence="2" type="ORF">HDC16133</name>
</gene>
<feature type="compositionally biased region" description="Polar residues" evidence="1">
    <location>
        <begin position="25"/>
        <end position="37"/>
    </location>
</feature>